<evidence type="ECO:0000313" key="1">
    <source>
        <dbReference type="EMBL" id="KAH6690385.1"/>
    </source>
</evidence>
<dbReference type="Proteomes" id="UP000770015">
    <property type="component" value="Unassembled WGS sequence"/>
</dbReference>
<dbReference type="EMBL" id="JAGSXJ010000006">
    <property type="protein sequence ID" value="KAH6690385.1"/>
    <property type="molecule type" value="Genomic_DNA"/>
</dbReference>
<gene>
    <name evidence="1" type="ORF">F5X68DRAFT_69501</name>
</gene>
<sequence>MSLWSRPKHLILAIGSWATSCFIPSEPPSLLLRIPSTSPSLFPLPHDCRPLLPHLAYPPCLPPTYCRLGCLSASSCWLLPSVDSISITRASSCAHLGRDLLVPWPLISISFLSESGSGPFQVSPLLPISSPSALPSLESFRSTSAVRCSLTALPALHALTATRAASSLFHSSSFGVSSWSWPPPFMVQNPLEPCCYMTHRCRDLPSTLLQLPSPALFIQSQPQPHCYQLAAPVL</sequence>
<dbReference type="AlphaFoldDB" id="A0A9P9ACB3"/>
<reference evidence="1" key="1">
    <citation type="journal article" date="2021" name="Nat. Commun.">
        <title>Genetic determinants of endophytism in the Arabidopsis root mycobiome.</title>
        <authorList>
            <person name="Mesny F."/>
            <person name="Miyauchi S."/>
            <person name="Thiergart T."/>
            <person name="Pickel B."/>
            <person name="Atanasova L."/>
            <person name="Karlsson M."/>
            <person name="Huettel B."/>
            <person name="Barry K.W."/>
            <person name="Haridas S."/>
            <person name="Chen C."/>
            <person name="Bauer D."/>
            <person name="Andreopoulos W."/>
            <person name="Pangilinan J."/>
            <person name="LaButti K."/>
            <person name="Riley R."/>
            <person name="Lipzen A."/>
            <person name="Clum A."/>
            <person name="Drula E."/>
            <person name="Henrissat B."/>
            <person name="Kohler A."/>
            <person name="Grigoriev I.V."/>
            <person name="Martin F.M."/>
            <person name="Hacquard S."/>
        </authorList>
    </citation>
    <scope>NUCLEOTIDE SEQUENCE</scope>
    <source>
        <strain evidence="1">MPI-SDFR-AT-0117</strain>
    </source>
</reference>
<protein>
    <submittedName>
        <fullName evidence="1">Uncharacterized protein</fullName>
    </submittedName>
</protein>
<organism evidence="1 2">
    <name type="scientific">Plectosphaerella plurivora</name>
    <dbReference type="NCBI Taxonomy" id="936078"/>
    <lineage>
        <taxon>Eukaryota</taxon>
        <taxon>Fungi</taxon>
        <taxon>Dikarya</taxon>
        <taxon>Ascomycota</taxon>
        <taxon>Pezizomycotina</taxon>
        <taxon>Sordariomycetes</taxon>
        <taxon>Hypocreomycetidae</taxon>
        <taxon>Glomerellales</taxon>
        <taxon>Plectosphaerellaceae</taxon>
        <taxon>Plectosphaerella</taxon>
    </lineage>
</organism>
<dbReference type="PROSITE" id="PS51257">
    <property type="entry name" value="PROKAR_LIPOPROTEIN"/>
    <property type="match status" value="1"/>
</dbReference>
<proteinExistence type="predicted"/>
<keyword evidence="2" id="KW-1185">Reference proteome</keyword>
<comment type="caution">
    <text evidence="1">The sequence shown here is derived from an EMBL/GenBank/DDBJ whole genome shotgun (WGS) entry which is preliminary data.</text>
</comment>
<accession>A0A9P9ACB3</accession>
<evidence type="ECO:0000313" key="2">
    <source>
        <dbReference type="Proteomes" id="UP000770015"/>
    </source>
</evidence>
<name>A0A9P9ACB3_9PEZI</name>